<dbReference type="RefSeq" id="XP_011408599.2">
    <property type="nucleotide sequence ID" value="XM_011410297.2"/>
</dbReference>
<protein>
    <recommendedName>
        <fullName evidence="3">C2 domain-containing protein</fullName>
    </recommendedName>
</protein>
<keyword evidence="2" id="KW-1185">Reference proteome</keyword>
<evidence type="ECO:0008006" key="3">
    <source>
        <dbReference type="Google" id="ProtNLM"/>
    </source>
</evidence>
<evidence type="ECO:0000313" key="2">
    <source>
        <dbReference type="Proteomes" id="UP000007879"/>
    </source>
</evidence>
<dbReference type="PANTHER" id="PTHR13076:SF9">
    <property type="entry name" value="COILED-COIL AND C2 DOMAIN-CONTAINING PROTEIN 1-LIKE"/>
    <property type="match status" value="1"/>
</dbReference>
<dbReference type="SUPFAM" id="SSF49562">
    <property type="entry name" value="C2 domain (Calcium/lipid-binding domain, CaLB)"/>
    <property type="match status" value="1"/>
</dbReference>
<dbReference type="KEGG" id="aqu:105315594"/>
<dbReference type="InterPro" id="IPR035892">
    <property type="entry name" value="C2_domain_sf"/>
</dbReference>
<evidence type="ECO:0000313" key="1">
    <source>
        <dbReference type="EnsemblMetazoa" id="XP_011408599.2"/>
    </source>
</evidence>
<accession>A0AAN0ISQ4</accession>
<name>A0AAN0ISQ4_AMPQE</name>
<dbReference type="InterPro" id="IPR039725">
    <property type="entry name" value="CC2D1A/B"/>
</dbReference>
<dbReference type="Proteomes" id="UP000007879">
    <property type="component" value="Unassembled WGS sequence"/>
</dbReference>
<dbReference type="GeneID" id="105315594"/>
<organism evidence="1 2">
    <name type="scientific">Amphimedon queenslandica</name>
    <name type="common">Sponge</name>
    <dbReference type="NCBI Taxonomy" id="400682"/>
    <lineage>
        <taxon>Eukaryota</taxon>
        <taxon>Metazoa</taxon>
        <taxon>Porifera</taxon>
        <taxon>Demospongiae</taxon>
        <taxon>Heteroscleromorpha</taxon>
        <taxon>Haplosclerida</taxon>
        <taxon>Niphatidae</taxon>
        <taxon>Amphimedon</taxon>
    </lineage>
</organism>
<sequence>MVYVPPSPYSDPSKATASKGVLSHLEKAKEGDEDTFDLIEKQLEEQKDICSENAKVYEKLGNLGAASQYKNMADTCQRDLLAIKGIRKQGLTAPKFTMEMRKFAIVHSNPGLSDKLVEVEVVRGITIPCPSGVLSEQDLNVYIELEFPWPSDSAQKAETDKVKGTSNPGFNSKHQFDIDRKQMRSLQRVFKRQPLRCLLYQSRSLFHSPV</sequence>
<dbReference type="GO" id="GO:0001227">
    <property type="term" value="F:DNA-binding transcription repressor activity, RNA polymerase II-specific"/>
    <property type="evidence" value="ECO:0007669"/>
    <property type="project" value="InterPro"/>
</dbReference>
<dbReference type="EnsemblMetazoa" id="XM_011410297.2">
    <property type="protein sequence ID" value="XP_011408599.2"/>
    <property type="gene ID" value="LOC105315594"/>
</dbReference>
<dbReference type="AlphaFoldDB" id="A0AAN0ISQ4"/>
<reference evidence="2" key="1">
    <citation type="journal article" date="2010" name="Nature">
        <title>The Amphimedon queenslandica genome and the evolution of animal complexity.</title>
        <authorList>
            <person name="Srivastava M."/>
            <person name="Simakov O."/>
            <person name="Chapman J."/>
            <person name="Fahey B."/>
            <person name="Gauthier M.E."/>
            <person name="Mitros T."/>
            <person name="Richards G.S."/>
            <person name="Conaco C."/>
            <person name="Dacre M."/>
            <person name="Hellsten U."/>
            <person name="Larroux C."/>
            <person name="Putnam N.H."/>
            <person name="Stanke M."/>
            <person name="Adamska M."/>
            <person name="Darling A."/>
            <person name="Degnan S.M."/>
            <person name="Oakley T.H."/>
            <person name="Plachetzki D.C."/>
            <person name="Zhai Y."/>
            <person name="Adamski M."/>
            <person name="Calcino A."/>
            <person name="Cummins S.F."/>
            <person name="Goodstein D.M."/>
            <person name="Harris C."/>
            <person name="Jackson D.J."/>
            <person name="Leys S.P."/>
            <person name="Shu S."/>
            <person name="Woodcroft B.J."/>
            <person name="Vervoort M."/>
            <person name="Kosik K.S."/>
            <person name="Manning G."/>
            <person name="Degnan B.M."/>
            <person name="Rokhsar D.S."/>
        </authorList>
    </citation>
    <scope>NUCLEOTIDE SEQUENCE [LARGE SCALE GENOMIC DNA]</scope>
</reference>
<dbReference type="PANTHER" id="PTHR13076">
    <property type="entry name" value="COILED-COIL AND C2 DOMAIN-CONTAINING PROTEIN 1-LIKE"/>
    <property type="match status" value="1"/>
</dbReference>
<proteinExistence type="predicted"/>
<reference evidence="1" key="2">
    <citation type="submission" date="2024-06" db="UniProtKB">
        <authorList>
            <consortium name="EnsemblMetazoa"/>
        </authorList>
    </citation>
    <scope>IDENTIFICATION</scope>
</reference>